<comment type="function">
    <text evidence="7">Modifies, by uridylylation and deuridylylation, the PII regulatory proteins (GlnB and homologs), in response to the nitrogen status of the cell that GlnD senses through the glutamine level. Under low glutamine levels, catalyzes the conversion of the PII proteins and UTP to PII-UMP and PPi, while under higher glutamine levels, GlnD hydrolyzes PII-UMP to PII and UMP (deuridylylation). Thus, controls uridylylation state and activity of the PII proteins, and plays an important role in the regulation of nitrogen metabolism.</text>
</comment>
<dbReference type="PIRSF" id="PIRSF006288">
    <property type="entry name" value="PII_uridyltransf"/>
    <property type="match status" value="1"/>
</dbReference>
<feature type="domain" description="HD" evidence="9">
    <location>
        <begin position="517"/>
        <end position="639"/>
    </location>
</feature>
<dbReference type="Gene3D" id="1.10.3090.10">
    <property type="entry name" value="cca-adding enzyme, domain 2"/>
    <property type="match status" value="1"/>
</dbReference>
<comment type="catalytic activity">
    <reaction evidence="7">
        <text>[protein-PII]-L-tyrosine + UTP = [protein-PII]-uridylyl-L-tyrosine + diphosphate</text>
        <dbReference type="Rhea" id="RHEA:13673"/>
        <dbReference type="Rhea" id="RHEA-COMP:12147"/>
        <dbReference type="Rhea" id="RHEA-COMP:12148"/>
        <dbReference type="ChEBI" id="CHEBI:33019"/>
        <dbReference type="ChEBI" id="CHEBI:46398"/>
        <dbReference type="ChEBI" id="CHEBI:46858"/>
        <dbReference type="ChEBI" id="CHEBI:90602"/>
        <dbReference type="EC" id="2.7.7.59"/>
    </reaction>
</comment>
<comment type="catalytic activity">
    <reaction evidence="7">
        <text>[protein-PII]-uridylyl-L-tyrosine + H2O = [protein-PII]-L-tyrosine + UMP + H(+)</text>
        <dbReference type="Rhea" id="RHEA:48600"/>
        <dbReference type="Rhea" id="RHEA-COMP:12147"/>
        <dbReference type="Rhea" id="RHEA-COMP:12148"/>
        <dbReference type="ChEBI" id="CHEBI:15377"/>
        <dbReference type="ChEBI" id="CHEBI:15378"/>
        <dbReference type="ChEBI" id="CHEBI:46858"/>
        <dbReference type="ChEBI" id="CHEBI:57865"/>
        <dbReference type="ChEBI" id="CHEBI:90602"/>
    </reaction>
</comment>
<evidence type="ECO:0000259" key="8">
    <source>
        <dbReference type="PROSITE" id="PS51671"/>
    </source>
</evidence>
<dbReference type="GO" id="GO:0006808">
    <property type="term" value="P:regulation of nitrogen utilization"/>
    <property type="evidence" value="ECO:0007669"/>
    <property type="project" value="UniProtKB-UniRule"/>
</dbReference>
<dbReference type="SUPFAM" id="SSF55021">
    <property type="entry name" value="ACT-like"/>
    <property type="match status" value="2"/>
</dbReference>
<feature type="domain" description="ACT" evidence="8">
    <location>
        <begin position="869"/>
        <end position="944"/>
    </location>
</feature>
<comment type="caution">
    <text evidence="10">The sequence shown here is derived from an EMBL/GenBank/DDBJ whole genome shotgun (WGS) entry which is preliminary data.</text>
</comment>
<evidence type="ECO:0000256" key="6">
    <source>
        <dbReference type="ARBA" id="ARBA00023268"/>
    </source>
</evidence>
<keyword evidence="4 7" id="KW-0378">Hydrolase</keyword>
<dbReference type="CDD" id="cd05401">
    <property type="entry name" value="NT_GlnE_GlnD_like"/>
    <property type="match status" value="1"/>
</dbReference>
<evidence type="ECO:0000256" key="1">
    <source>
        <dbReference type="ARBA" id="ARBA00022679"/>
    </source>
</evidence>
<keyword evidence="2 7" id="KW-0548">Nucleotidyltransferase</keyword>
<evidence type="ECO:0000313" key="10">
    <source>
        <dbReference type="EMBL" id="TDK42252.1"/>
    </source>
</evidence>
<dbReference type="RefSeq" id="WP_133361380.1">
    <property type="nucleotide sequence ID" value="NZ_SMUV01000073.1"/>
</dbReference>
<protein>
    <recommendedName>
        <fullName evidence="7">Bifunctional uridylyltransferase/uridylyl-removing enzyme</fullName>
        <shortName evidence="7">UTase/UR</shortName>
    </recommendedName>
    <alternativeName>
        <fullName evidence="7">Bifunctional [protein-PII] modification enzyme</fullName>
    </alternativeName>
    <alternativeName>
        <fullName evidence="7">Bifunctional nitrogen sensor protein</fullName>
    </alternativeName>
    <domain>
        <recommendedName>
            <fullName evidence="7">[Protein-PII] uridylyltransferase</fullName>
            <shortName evidence="7">PII uridylyltransferase</shortName>
            <shortName evidence="7">UTase</shortName>
            <ecNumber evidence="7">2.7.7.59</ecNumber>
        </recommendedName>
    </domain>
    <domain>
        <recommendedName>
            <fullName evidence="7">[Protein-PII]-UMP uridylyl-removing enzyme</fullName>
            <shortName evidence="7">UR</shortName>
            <ecNumber evidence="7">3.1.4.-</ecNumber>
        </recommendedName>
    </domain>
</protein>
<dbReference type="Gene3D" id="3.30.460.10">
    <property type="entry name" value="Beta Polymerase, domain 2"/>
    <property type="match status" value="1"/>
</dbReference>
<accession>A0A4R5UT07</accession>
<dbReference type="InterPro" id="IPR006674">
    <property type="entry name" value="HD_domain"/>
</dbReference>
<evidence type="ECO:0000256" key="5">
    <source>
        <dbReference type="ARBA" id="ARBA00022842"/>
    </source>
</evidence>
<dbReference type="NCBIfam" id="NF003467">
    <property type="entry name" value="PRK05092.1"/>
    <property type="match status" value="1"/>
</dbReference>
<dbReference type="EMBL" id="SMUV01000073">
    <property type="protein sequence ID" value="TDK42252.1"/>
    <property type="molecule type" value="Genomic_DNA"/>
</dbReference>
<dbReference type="EC" id="2.7.7.59" evidence="7"/>
<dbReference type="HAMAP" id="MF_00277">
    <property type="entry name" value="PII_uridylyl_transf"/>
    <property type="match status" value="1"/>
</dbReference>
<dbReference type="Proteomes" id="UP000295301">
    <property type="component" value="Unassembled WGS sequence"/>
</dbReference>
<keyword evidence="5 7" id="KW-0460">Magnesium</keyword>
<dbReference type="CDD" id="cd04899">
    <property type="entry name" value="ACT_ACR-UUR-like_2"/>
    <property type="match status" value="1"/>
</dbReference>
<dbReference type="Pfam" id="PF01842">
    <property type="entry name" value="ACT"/>
    <property type="match status" value="1"/>
</dbReference>
<keyword evidence="1 7" id="KW-0808">Transferase</keyword>
<dbReference type="PANTHER" id="PTHR47320">
    <property type="entry name" value="BIFUNCTIONAL URIDYLYLTRANSFERASE/URIDYLYL-REMOVING ENZYME"/>
    <property type="match status" value="1"/>
</dbReference>
<dbReference type="InterPro" id="IPR045865">
    <property type="entry name" value="ACT-like_dom_sf"/>
</dbReference>
<dbReference type="Pfam" id="PF01966">
    <property type="entry name" value="HD"/>
    <property type="match status" value="1"/>
</dbReference>
<sequence length="947" mass="106433">MTLPRPASPAPASDPAPGAPALADNILPVPSGQLICAPQVIFDAAAVRARIDAAAAASPEPAALRAEVVNVLRTAQETGRAAIAAAFAEQPFAARPLTRSYTYLTDGLVTAALHLATAYLHPLPNPTLAERIAVIAVGGYGRGEMAPYSDVDLLFLTPYKITAWAESVIESMLYTLWDIKLKVGHASRTIRDCIRLGQEDFTIRTAMLEHRFLAGHAPLASEFETRLRNELFSEGARAFIEAKLSEREARHRKQGERYVVEPNVKEGKGGLRDLQSLFWIAKYIHSVQDAAELVPLGVFRPDEFDRFVQAEDFLWAVRAHMHLITGRPTEQLTFDLQVEVAERMGYRDRAGRRGVEIFMQRYFREATAVGDLTRIFLTKLEAIHLKNEPLLERIFRRRPRVRAGYEVINNRLAIADPGAFLADKVNLLRLFEEGLRTGMLIHPDAMRLVTANLHLIDDGMRTDKEARRIFLDLMLRHGNPERALRRMNELGVLAAFIPEFEPIVAMMQFNMYHSYTVDEHIIQCIAQLAKLEKGELTEALPIASNILERGVNRRVLYVALLLHDIAKGRPEDHSILGARIAREVAPRLGLNKSESETVEWLVRYHLLMSDMAQKRDIADPRTVRDFAKAVQTVKRLDLLTVMTVCDIRGVGPTTWNNWKAALIRALYRQTRRALETGMEDLTRENRGAEAKKALRDALPDWPKPVLKTETGRHYPPYWQGLHLTAHVDFAEMLRALEDKDDPAEIVIRLYPDEDRDATRACFVMVDHPGIFARIAGALALVGANVVDARSYTTKDGYVTDAFWVQDADGHPFEAARLPRLTQMIHKTLKGEVVARDALKTRDKIRKRERAFNVPTHITFDNDGSDIYTIIEVDTRDRPGLLYDLARALASANVYIANAVIATYGEQVVDTFYVKDMFGLKYHSKAKQKSLEAKLRQAIAEGAERAGT</sequence>
<dbReference type="SUPFAM" id="SSF81593">
    <property type="entry name" value="Nucleotidyltransferase substrate binding subunit/domain"/>
    <property type="match status" value="1"/>
</dbReference>
<dbReference type="OrthoDB" id="9758038at2"/>
<dbReference type="InterPro" id="IPR002912">
    <property type="entry name" value="ACT_dom"/>
</dbReference>
<dbReference type="InterPro" id="IPR013546">
    <property type="entry name" value="PII_UdlTrfase/GS_AdlTrfase"/>
</dbReference>
<evidence type="ECO:0000256" key="7">
    <source>
        <dbReference type="HAMAP-Rule" id="MF_00277"/>
    </source>
</evidence>
<dbReference type="Pfam" id="PF08335">
    <property type="entry name" value="GlnD_UR_UTase"/>
    <property type="match status" value="1"/>
</dbReference>
<comment type="cofactor">
    <cofactor evidence="7">
        <name>Mg(2+)</name>
        <dbReference type="ChEBI" id="CHEBI:18420"/>
    </cofactor>
</comment>
<dbReference type="SMART" id="SM00471">
    <property type="entry name" value="HDc"/>
    <property type="match status" value="1"/>
</dbReference>
<feature type="region of interest" description="Uridylyl-removing" evidence="7">
    <location>
        <begin position="400"/>
        <end position="758"/>
    </location>
</feature>
<dbReference type="CDD" id="cd00077">
    <property type="entry name" value="HDc"/>
    <property type="match status" value="1"/>
</dbReference>
<dbReference type="InterPro" id="IPR010043">
    <property type="entry name" value="UTase/UR"/>
</dbReference>
<dbReference type="Pfam" id="PF01909">
    <property type="entry name" value="NTP_transf_2"/>
    <property type="match status" value="1"/>
</dbReference>
<evidence type="ECO:0000259" key="9">
    <source>
        <dbReference type="PROSITE" id="PS51831"/>
    </source>
</evidence>
<evidence type="ECO:0000313" key="11">
    <source>
        <dbReference type="Proteomes" id="UP000295301"/>
    </source>
</evidence>
<dbReference type="CDD" id="cd04900">
    <property type="entry name" value="ACT_UUR-like_1"/>
    <property type="match status" value="1"/>
</dbReference>
<dbReference type="NCBIfam" id="TIGR01693">
    <property type="entry name" value="UTase_glnD"/>
    <property type="match status" value="1"/>
</dbReference>
<dbReference type="PROSITE" id="PS51671">
    <property type="entry name" value="ACT"/>
    <property type="match status" value="2"/>
</dbReference>
<keyword evidence="11" id="KW-1185">Reference proteome</keyword>
<evidence type="ECO:0000256" key="3">
    <source>
        <dbReference type="ARBA" id="ARBA00022737"/>
    </source>
</evidence>
<comment type="domain">
    <text evidence="7">Has four distinct domains: an N-terminal nucleotidyltransferase (NT) domain responsible for UTase activity, a central HD domain that encodes UR activity, and two C-terminal ACT domains that seem to have a role in glutamine sensing.</text>
</comment>
<name>A0A4R5UT07_9RHOB</name>
<dbReference type="PANTHER" id="PTHR47320:SF1">
    <property type="entry name" value="BIFUNCTIONAL URIDYLYLTRANSFERASE_URIDYLYL-REMOVING ENZYME"/>
    <property type="match status" value="1"/>
</dbReference>
<dbReference type="GO" id="GO:0008773">
    <property type="term" value="F:[protein-PII] uridylyltransferase activity"/>
    <property type="evidence" value="ECO:0007669"/>
    <property type="project" value="UniProtKB-UniRule"/>
</dbReference>
<dbReference type="AlphaFoldDB" id="A0A4R5UT07"/>
<proteinExistence type="inferred from homology"/>
<evidence type="ECO:0000256" key="2">
    <source>
        <dbReference type="ARBA" id="ARBA00022695"/>
    </source>
</evidence>
<organism evidence="10 11">
    <name type="scientific">Antarcticimicrobium luteum</name>
    <dbReference type="NCBI Taxonomy" id="2547397"/>
    <lineage>
        <taxon>Bacteria</taxon>
        <taxon>Pseudomonadati</taxon>
        <taxon>Pseudomonadota</taxon>
        <taxon>Alphaproteobacteria</taxon>
        <taxon>Rhodobacterales</taxon>
        <taxon>Paracoccaceae</taxon>
        <taxon>Antarcticimicrobium</taxon>
    </lineage>
</organism>
<dbReference type="EC" id="3.1.4.-" evidence="7"/>
<keyword evidence="6 7" id="KW-0511">Multifunctional enzyme</keyword>
<dbReference type="GO" id="GO:0008081">
    <property type="term" value="F:phosphoric diester hydrolase activity"/>
    <property type="evidence" value="ECO:0007669"/>
    <property type="project" value="UniProtKB-UniRule"/>
</dbReference>
<dbReference type="Pfam" id="PF24931">
    <property type="entry name" value="ACT_ACR9_3rd"/>
    <property type="match status" value="1"/>
</dbReference>
<gene>
    <name evidence="7" type="primary">glnD</name>
    <name evidence="10" type="ORF">E1832_19120</name>
</gene>
<comment type="activity regulation">
    <text evidence="7">Uridylyltransferase (UTase) activity is inhibited by glutamine, while glutamine activates uridylyl-removing (UR) activity.</text>
</comment>
<dbReference type="InterPro" id="IPR002934">
    <property type="entry name" value="Polymerase_NTP_transf_dom"/>
</dbReference>
<dbReference type="SUPFAM" id="SSF81301">
    <property type="entry name" value="Nucleotidyltransferase"/>
    <property type="match status" value="1"/>
</dbReference>
<comment type="similarity">
    <text evidence="7">Belongs to the GlnD family.</text>
</comment>
<evidence type="ECO:0000256" key="4">
    <source>
        <dbReference type="ARBA" id="ARBA00022801"/>
    </source>
</evidence>
<dbReference type="PROSITE" id="PS51831">
    <property type="entry name" value="HD"/>
    <property type="match status" value="1"/>
</dbReference>
<keyword evidence="3" id="KW-0677">Repeat</keyword>
<dbReference type="InterPro" id="IPR043519">
    <property type="entry name" value="NT_sf"/>
</dbReference>
<reference evidence="10 11" key="1">
    <citation type="submission" date="2019-03" db="EMBL/GenBank/DDBJ databases">
        <title>Ruegeria lutea sp. nov., a novel strain, isolated from marine sediment, the Masan Bay, South Korea.</title>
        <authorList>
            <person name="Kim J."/>
            <person name="Kim D.-Y."/>
            <person name="Lee S.-S."/>
        </authorList>
    </citation>
    <scope>NUCLEOTIDE SEQUENCE [LARGE SCALE GENOMIC DNA]</scope>
    <source>
        <strain evidence="10 11">318-1</strain>
    </source>
</reference>
<dbReference type="SUPFAM" id="SSF81891">
    <property type="entry name" value="Poly A polymerase C-terminal region-like"/>
    <property type="match status" value="1"/>
</dbReference>
<feature type="domain" description="ACT" evidence="8">
    <location>
        <begin position="759"/>
        <end position="845"/>
    </location>
</feature>
<feature type="region of interest" description="Uridylyltransferase" evidence="7">
    <location>
        <begin position="1"/>
        <end position="399"/>
    </location>
</feature>
<dbReference type="InterPro" id="IPR003607">
    <property type="entry name" value="HD/PDEase_dom"/>
</dbReference>